<organism evidence="3 4">
    <name type="scientific">Stieleria maiorica</name>
    <dbReference type="NCBI Taxonomy" id="2795974"/>
    <lineage>
        <taxon>Bacteria</taxon>
        <taxon>Pseudomonadati</taxon>
        <taxon>Planctomycetota</taxon>
        <taxon>Planctomycetia</taxon>
        <taxon>Pirellulales</taxon>
        <taxon>Pirellulaceae</taxon>
        <taxon>Stieleria</taxon>
    </lineage>
</organism>
<dbReference type="GO" id="GO:0000272">
    <property type="term" value="P:polysaccharide catabolic process"/>
    <property type="evidence" value="ECO:0007669"/>
    <property type="project" value="InterPro"/>
</dbReference>
<dbReference type="InterPro" id="IPR028994">
    <property type="entry name" value="Integrin_alpha_N"/>
</dbReference>
<feature type="domain" description="GEVED" evidence="2">
    <location>
        <begin position="38"/>
        <end position="112"/>
    </location>
</feature>
<name>A0A5B9MFX6_9BACT</name>
<dbReference type="Gene3D" id="2.130.10.130">
    <property type="entry name" value="Integrin alpha, N-terminal"/>
    <property type="match status" value="1"/>
</dbReference>
<dbReference type="Pfam" id="PF13517">
    <property type="entry name" value="FG-GAP_3"/>
    <property type="match status" value="3"/>
</dbReference>
<dbReference type="Pfam" id="PF00404">
    <property type="entry name" value="Dockerin_1"/>
    <property type="match status" value="1"/>
</dbReference>
<dbReference type="GO" id="GO:0004553">
    <property type="term" value="F:hydrolase activity, hydrolyzing O-glycosyl compounds"/>
    <property type="evidence" value="ECO:0007669"/>
    <property type="project" value="InterPro"/>
</dbReference>
<dbReference type="Proteomes" id="UP000321353">
    <property type="component" value="Chromosome"/>
</dbReference>
<dbReference type="PANTHER" id="PTHR44103:SF1">
    <property type="entry name" value="PROPROTEIN CONVERTASE P"/>
    <property type="match status" value="1"/>
</dbReference>
<dbReference type="InterPro" id="IPR002105">
    <property type="entry name" value="Dockerin_1_rpt"/>
</dbReference>
<feature type="domain" description="GEVED" evidence="2">
    <location>
        <begin position="540"/>
        <end position="613"/>
    </location>
</feature>
<protein>
    <submittedName>
        <fullName evidence="3">FG-GAP repeat protein</fullName>
    </submittedName>
</protein>
<dbReference type="AlphaFoldDB" id="A0A5B9MFX6"/>
<dbReference type="RefSeq" id="WP_147869435.1">
    <property type="nucleotide sequence ID" value="NZ_CP036264.1"/>
</dbReference>
<dbReference type="PANTHER" id="PTHR44103">
    <property type="entry name" value="PROPROTEIN CONVERTASE P"/>
    <property type="match status" value="1"/>
</dbReference>
<evidence type="ECO:0000259" key="2">
    <source>
        <dbReference type="Pfam" id="PF20009"/>
    </source>
</evidence>
<dbReference type="SUPFAM" id="SSF63446">
    <property type="entry name" value="Type I dockerin domain"/>
    <property type="match status" value="1"/>
</dbReference>
<keyword evidence="1" id="KW-0732">Signal</keyword>
<sequence>MLTASIESDNDGVQFGEFRIGQLDAFATIEVVGGPAKLDAWIDFNRDGSLSGQGEQIADSVDVNNGLNLIQFDVPPNAVAGEVQARFRISTLGDLGVSGPAPDGEVEDYLVQISPNVLSSGVFSSIKDVTLEADSARNVFAADIDSDGDMDLVGASDLDDAFAWYENNGEEEFVRHVISSVSDGAWDSLAIDLDGDGDVDILGASREDDTVAWFENDGNEQFSRRVISDSVDNVLTITTADMDGDGDLDVIAGGREANTIYLYTNDGQQSFAESVVSSSANGVETVEVADLDGDGDLDVLASLVFANALVWLENDGDLGFTLRTIDSNTAGASFITAADLDGDGDLDVIGTGTYDDKLQWFENQANGTFAARQIDSGTGPLTTSVPFDVDGDGDIDIAVSSPREGGIAWYRNDGSQQFSRMEISKDASFVWHIDATDLDGDGDLDLISSSLQDDRVAWFENLNFDFGNAGSPYPTLLADDGPRHVPIGPRLGQRRDDEVDAIQAFGQDNDGVTVPVSLLTFEMEDSGSSLLVDSSEPGFVDAWIDFDGDGRFSAESEKIARRFPVSAGKNVVGISIPSGLPSGDATLRIRISSDGDLGPNGVAADGEVEDHAIRISDLPNLAVRSNAGLESPDLHFEGNSLVVRLDDAVLFRGPSGSLASFAIEPFDPNFQLGIDLPTFSEVVGLLDRIGQHPLRSIQLTGGSGSIALNEMLKSEILQPAKLDLGEFNAISLHIQGSDFDASSGETVIEVSGESDDSLVFGDPSNWQFEAELQNGVLSRNVRMANGNGVIVLQQDWKAWQNPLRSSDVTDDGEISPLDALLIINTIARSAYVNTGTNQLVSPTTLVDWPGIYVDQNGDGLISPLDALRVINEIARIEYDTFSMVDFLRSPSGLSERTSVEPEHEVRITQESIGQTSQEAGEAAGQTWLSLVDEAYAAESTSHDDGGESLQNWLGGEDLKQILSSDH</sequence>
<evidence type="ECO:0000256" key="1">
    <source>
        <dbReference type="ARBA" id="ARBA00022729"/>
    </source>
</evidence>
<accession>A0A5B9MFX6</accession>
<proteinExistence type="predicted"/>
<reference evidence="3 4" key="1">
    <citation type="submission" date="2019-02" db="EMBL/GenBank/DDBJ databases">
        <title>Planctomycetal bacteria perform biofilm scaping via a novel small molecule.</title>
        <authorList>
            <person name="Jeske O."/>
            <person name="Boedeker C."/>
            <person name="Wiegand S."/>
            <person name="Breitling P."/>
            <person name="Kallscheuer N."/>
            <person name="Jogler M."/>
            <person name="Rohde M."/>
            <person name="Petersen J."/>
            <person name="Medema M.H."/>
            <person name="Surup F."/>
            <person name="Jogler C."/>
        </authorList>
    </citation>
    <scope>NUCLEOTIDE SEQUENCE [LARGE SCALE GENOMIC DNA]</scope>
    <source>
        <strain evidence="3 4">Mal15</strain>
    </source>
</reference>
<dbReference type="InterPro" id="IPR013517">
    <property type="entry name" value="FG-GAP"/>
</dbReference>
<dbReference type="EMBL" id="CP036264">
    <property type="protein sequence ID" value="QEG00152.1"/>
    <property type="molecule type" value="Genomic_DNA"/>
</dbReference>
<dbReference type="InterPro" id="IPR045474">
    <property type="entry name" value="GEVED"/>
</dbReference>
<evidence type="ECO:0000313" key="4">
    <source>
        <dbReference type="Proteomes" id="UP000321353"/>
    </source>
</evidence>
<evidence type="ECO:0000313" key="3">
    <source>
        <dbReference type="EMBL" id="QEG00152.1"/>
    </source>
</evidence>
<keyword evidence="4" id="KW-1185">Reference proteome</keyword>
<dbReference type="SUPFAM" id="SSF69318">
    <property type="entry name" value="Integrin alpha N-terminal domain"/>
    <property type="match status" value="1"/>
</dbReference>
<gene>
    <name evidence="3" type="ORF">Mal15_42210</name>
</gene>
<dbReference type="InterPro" id="IPR036439">
    <property type="entry name" value="Dockerin_dom_sf"/>
</dbReference>
<dbReference type="Pfam" id="PF20009">
    <property type="entry name" value="GEVED"/>
    <property type="match status" value="2"/>
</dbReference>
<dbReference type="KEGG" id="smam:Mal15_42210"/>